<evidence type="ECO:0000256" key="2">
    <source>
        <dbReference type="SAM" id="Coils"/>
    </source>
</evidence>
<keyword evidence="2" id="KW-0175">Coiled coil</keyword>
<feature type="repeat" description="TPR" evidence="1">
    <location>
        <begin position="197"/>
        <end position="230"/>
    </location>
</feature>
<dbReference type="AlphaFoldDB" id="A0A6B3N6E8"/>
<dbReference type="Pfam" id="PF13181">
    <property type="entry name" value="TPR_8"/>
    <property type="match status" value="1"/>
</dbReference>
<evidence type="ECO:0000259" key="3">
    <source>
        <dbReference type="Pfam" id="PF12770"/>
    </source>
</evidence>
<evidence type="ECO:0000256" key="1">
    <source>
        <dbReference type="PROSITE-ProRule" id="PRU00339"/>
    </source>
</evidence>
<dbReference type="Gene3D" id="1.25.40.10">
    <property type="entry name" value="Tetratricopeptide repeat domain"/>
    <property type="match status" value="3"/>
</dbReference>
<accession>A0A6B3N6E8</accession>
<keyword evidence="1" id="KW-0802">TPR repeat</keyword>
<protein>
    <submittedName>
        <fullName evidence="4">CHAT domain-containing protein</fullName>
    </submittedName>
</protein>
<gene>
    <name evidence="4" type="ORF">F6J89_05770</name>
</gene>
<dbReference type="PANTHER" id="PTHR10098">
    <property type="entry name" value="RAPSYN-RELATED"/>
    <property type="match status" value="1"/>
</dbReference>
<evidence type="ECO:0000313" key="4">
    <source>
        <dbReference type="EMBL" id="NER27143.1"/>
    </source>
</evidence>
<name>A0A6B3N6E8_9CYAN</name>
<dbReference type="InterPro" id="IPR019734">
    <property type="entry name" value="TPR_rpt"/>
</dbReference>
<dbReference type="SMART" id="SM00028">
    <property type="entry name" value="TPR"/>
    <property type="match status" value="6"/>
</dbReference>
<dbReference type="SUPFAM" id="SSF48452">
    <property type="entry name" value="TPR-like"/>
    <property type="match status" value="1"/>
</dbReference>
<dbReference type="InterPro" id="IPR011990">
    <property type="entry name" value="TPR-like_helical_dom_sf"/>
</dbReference>
<dbReference type="EMBL" id="JAAHFQ010000076">
    <property type="protein sequence ID" value="NER27143.1"/>
    <property type="molecule type" value="Genomic_DNA"/>
</dbReference>
<dbReference type="PROSITE" id="PS50005">
    <property type="entry name" value="TPR"/>
    <property type="match status" value="1"/>
</dbReference>
<reference evidence="4" key="1">
    <citation type="submission" date="2019-11" db="EMBL/GenBank/DDBJ databases">
        <title>Genomic insights into an expanded diversity of filamentous marine cyanobacteria reveals the extraordinary biosynthetic potential of Moorea and Okeania.</title>
        <authorList>
            <person name="Ferreira Leao T."/>
            <person name="Wang M."/>
            <person name="Moss N."/>
            <person name="Da Silva R."/>
            <person name="Sanders J."/>
            <person name="Nurk S."/>
            <person name="Gurevich A."/>
            <person name="Humphrey G."/>
            <person name="Reher R."/>
            <person name="Zhu Q."/>
            <person name="Belda-Ferre P."/>
            <person name="Glukhov E."/>
            <person name="Rex R."/>
            <person name="Dorrestein P.C."/>
            <person name="Knight R."/>
            <person name="Pevzner P."/>
            <person name="Gerwick W.H."/>
            <person name="Gerwick L."/>
        </authorList>
    </citation>
    <scope>NUCLEOTIDE SEQUENCE</scope>
    <source>
        <strain evidence="4">SIO1C4</strain>
    </source>
</reference>
<dbReference type="InterPro" id="IPR024983">
    <property type="entry name" value="CHAT_dom"/>
</dbReference>
<sequence>MSNRRRQFNLHKLLGTLFVCSLTFCLWLGYLPTTVQQLGKKAIATSQSPSLIQLVDQGVEFYHQNQFLWAIDAWKPALDIAVETNDQANAAIVRDYLARAYQQIGQINQSISYWEEIIPYYHKIEAWQKQGRMMTELAQAYSSIGQYRQAIVLLCGSLDTNQNSNNDLSTEVNQKLSCQQESALPIARTQGDKQGEVAALGSLGNALRLKGDYERAIECLQTSLGISSQETDFQTSTPRIKDCGIENLISKNQTEIIPEYQSQAYINLGNAYFSQAQRWDTFAESARIRGADDQKFTQTADYNYQQAQQYYQNSLEIARNNNQTNNQIRVVQNLIKLDYQTRELVLDNKADQDKILTTALNLFNKLPDSRQKAYTAINLASLKQSPIAQESNLLNNSCPTRILGESNAKQLLEQAVAIAENLQDYRSQSFALGELANIYECRQDYEQALDITNQARAAADQNLIAKDSLYLWEWQAARILHKLGQESEAIAAYERAIDALEGKAKNQGKENNQSRLLMGGIRGELITAERGLQFDFRDNIAALYREFAQLNLELADQLPMGDKQRNLEVDAALKTIDSLKLAELQNYFGQDCVLTLVNEKPIEQLVKEDTAIFTSVIFPDKTAILVNLPQGKDGRREDLTWINFDSETLGEEVTKFRQKLTKLRDRSNPFFEPAQEFYNLIIEPFVQKGYLDPKQIKTLVFIPDGILRSIPMNALYDGEKFLVEKYAIATTPRFQISTSKENETNREDTQILAFGLTQESIVNGENFFPLGESVETEINNLKSQFPETTVLLDDDFTPQTLQTELKKTNYPIIHIATHAKFGTIPEDTFLVTGKNQKLTITQLERDIRRFSNSSETGDLLALTACETAVGDDRATLGLAGIAAQAGVRSVIASLWSIPSNYTTELITKFYQNWQSGKMSKARALQEAQKEFIQGNCQDNRSRCHPVTWAPFILIGNWL</sequence>
<feature type="domain" description="CHAT" evidence="3">
    <location>
        <begin position="672"/>
        <end position="956"/>
    </location>
</feature>
<dbReference type="Pfam" id="PF13176">
    <property type="entry name" value="TPR_7"/>
    <property type="match status" value="1"/>
</dbReference>
<feature type="coiled-coil region" evidence="2">
    <location>
        <begin position="483"/>
        <end position="510"/>
    </location>
</feature>
<organism evidence="4">
    <name type="scientific">Symploca sp. SIO1C4</name>
    <dbReference type="NCBI Taxonomy" id="2607765"/>
    <lineage>
        <taxon>Bacteria</taxon>
        <taxon>Bacillati</taxon>
        <taxon>Cyanobacteriota</taxon>
        <taxon>Cyanophyceae</taxon>
        <taxon>Coleofasciculales</taxon>
        <taxon>Coleofasciculaceae</taxon>
        <taxon>Symploca</taxon>
    </lineage>
</organism>
<comment type="caution">
    <text evidence="4">The sequence shown here is derived from an EMBL/GenBank/DDBJ whole genome shotgun (WGS) entry which is preliminary data.</text>
</comment>
<proteinExistence type="predicted"/>
<dbReference type="Pfam" id="PF12770">
    <property type="entry name" value="CHAT"/>
    <property type="match status" value="1"/>
</dbReference>